<protein>
    <submittedName>
        <fullName evidence="2">Uncharacterized protein</fullName>
    </submittedName>
</protein>
<comment type="caution">
    <text evidence="2">The sequence shown here is derived from an EMBL/GenBank/DDBJ whole genome shotgun (WGS) entry which is preliminary data.</text>
</comment>
<evidence type="ECO:0000313" key="5">
    <source>
        <dbReference type="Proteomes" id="UP000434957"/>
    </source>
</evidence>
<dbReference type="Proteomes" id="UP000429607">
    <property type="component" value="Unassembled WGS sequence"/>
</dbReference>
<reference evidence="4 6" key="1">
    <citation type="submission" date="2018-09" db="EMBL/GenBank/DDBJ databases">
        <title>Genomic investigation of the strawberry pathogen Phytophthora fragariae indicates pathogenicity is determined by transcriptional variation in three key races.</title>
        <authorList>
            <person name="Adams T.M."/>
            <person name="Armitage A.D."/>
            <person name="Sobczyk M.K."/>
            <person name="Bates H.J."/>
            <person name="Dunwell J.M."/>
            <person name="Nellist C.F."/>
            <person name="Harrison R.J."/>
        </authorList>
    </citation>
    <scope>NUCLEOTIDE SEQUENCE [LARGE SCALE GENOMIC DNA]</scope>
    <source>
        <strain evidence="2 4">SCRP249</strain>
        <strain evidence="1 6">SCRP324</strain>
        <strain evidence="3 5">SCRP333</strain>
    </source>
</reference>
<evidence type="ECO:0000313" key="6">
    <source>
        <dbReference type="Proteomes" id="UP000435112"/>
    </source>
</evidence>
<keyword evidence="5" id="KW-1185">Reference proteome</keyword>
<evidence type="ECO:0000313" key="2">
    <source>
        <dbReference type="EMBL" id="KAE9034569.1"/>
    </source>
</evidence>
<name>A0A6A3MTZ5_9STRA</name>
<dbReference type="Proteomes" id="UP000435112">
    <property type="component" value="Unassembled WGS sequence"/>
</dbReference>
<dbReference type="EMBL" id="QXFV01000544">
    <property type="protein sequence ID" value="KAE9034569.1"/>
    <property type="molecule type" value="Genomic_DNA"/>
</dbReference>
<dbReference type="EMBL" id="QXFU01000531">
    <property type="protein sequence ID" value="KAE9030915.1"/>
    <property type="molecule type" value="Genomic_DNA"/>
</dbReference>
<gene>
    <name evidence="2" type="ORF">PR001_g9680</name>
    <name evidence="1" type="ORF">PR002_g9766</name>
    <name evidence="3" type="ORF">PR003_g10726</name>
</gene>
<dbReference type="AlphaFoldDB" id="A0A6A3MTZ5"/>
<dbReference type="EMBL" id="QXFT01000594">
    <property type="protein sequence ID" value="KAE9340013.1"/>
    <property type="molecule type" value="Genomic_DNA"/>
</dbReference>
<proteinExistence type="predicted"/>
<organism evidence="2 4">
    <name type="scientific">Phytophthora rubi</name>
    <dbReference type="NCBI Taxonomy" id="129364"/>
    <lineage>
        <taxon>Eukaryota</taxon>
        <taxon>Sar</taxon>
        <taxon>Stramenopiles</taxon>
        <taxon>Oomycota</taxon>
        <taxon>Peronosporomycetes</taxon>
        <taxon>Peronosporales</taxon>
        <taxon>Peronosporaceae</taxon>
        <taxon>Phytophthora</taxon>
    </lineage>
</organism>
<dbReference type="Proteomes" id="UP000434957">
    <property type="component" value="Unassembled WGS sequence"/>
</dbReference>
<evidence type="ECO:0000313" key="4">
    <source>
        <dbReference type="Proteomes" id="UP000429607"/>
    </source>
</evidence>
<sequence length="331" mass="36406">MTLQEKLMKSSNENLAQRRTSWTFMRALLWKNWLIKKRQPVATACEILVPTFFILLLGALKMLSTTVDVPAGWSDDADNTAGTSYNLFQPTGQSIEWVDVDLPKFALHESTMTGLMLKLGRQSIDDGLRLGDLSASDLAACRTGVITGGLVDTNASSPYSLPTECAGKVVPYKIAVAPDNAFTRSYFTETMGMWYPRVDLLNSSTESFTVPSFKESIHFFVSNDALTEYVKSDNYGANLDNPRIFAAIVFDSAPSGDDIGTFASIEYSLRLNATQGKAPASVGRVPTTDGSLVDVELFQKDIVTDYYSAYTVTGFMTQQTLVTRFVTCMPE</sequence>
<accession>A0A6A3MTZ5</accession>
<dbReference type="OrthoDB" id="163081at2759"/>
<evidence type="ECO:0000313" key="1">
    <source>
        <dbReference type="EMBL" id="KAE9030915.1"/>
    </source>
</evidence>
<evidence type="ECO:0000313" key="3">
    <source>
        <dbReference type="EMBL" id="KAE9340013.1"/>
    </source>
</evidence>